<evidence type="ECO:0000313" key="2">
    <source>
        <dbReference type="EMBL" id="KAK8952840.1"/>
    </source>
</evidence>
<evidence type="ECO:0000313" key="3">
    <source>
        <dbReference type="Proteomes" id="UP001412067"/>
    </source>
</evidence>
<dbReference type="Proteomes" id="UP001412067">
    <property type="component" value="Unassembled WGS sequence"/>
</dbReference>
<name>A0ABR2LVG3_9ASPA</name>
<proteinExistence type="predicted"/>
<organism evidence="2 3">
    <name type="scientific">Platanthera guangdongensis</name>
    <dbReference type="NCBI Taxonomy" id="2320717"/>
    <lineage>
        <taxon>Eukaryota</taxon>
        <taxon>Viridiplantae</taxon>
        <taxon>Streptophyta</taxon>
        <taxon>Embryophyta</taxon>
        <taxon>Tracheophyta</taxon>
        <taxon>Spermatophyta</taxon>
        <taxon>Magnoliopsida</taxon>
        <taxon>Liliopsida</taxon>
        <taxon>Asparagales</taxon>
        <taxon>Orchidaceae</taxon>
        <taxon>Orchidoideae</taxon>
        <taxon>Orchideae</taxon>
        <taxon>Orchidinae</taxon>
        <taxon>Platanthera</taxon>
    </lineage>
</organism>
<dbReference type="EMBL" id="JBBWWR010000014">
    <property type="protein sequence ID" value="KAK8952840.1"/>
    <property type="molecule type" value="Genomic_DNA"/>
</dbReference>
<sequence>MAPPKKLKKTKTKAKDSSKCGNPSSQPKPPDSQASDNEWWYSFWHKNCDSGNQKNHSGCF</sequence>
<accession>A0ABR2LVG3</accession>
<protein>
    <submittedName>
        <fullName evidence="2">Uncharacterized protein</fullName>
    </submittedName>
</protein>
<reference evidence="2 3" key="1">
    <citation type="journal article" date="2022" name="Nat. Plants">
        <title>Genomes of leafy and leafless Platanthera orchids illuminate the evolution of mycoheterotrophy.</title>
        <authorList>
            <person name="Li M.H."/>
            <person name="Liu K.W."/>
            <person name="Li Z."/>
            <person name="Lu H.C."/>
            <person name="Ye Q.L."/>
            <person name="Zhang D."/>
            <person name="Wang J.Y."/>
            <person name="Li Y.F."/>
            <person name="Zhong Z.M."/>
            <person name="Liu X."/>
            <person name="Yu X."/>
            <person name="Liu D.K."/>
            <person name="Tu X.D."/>
            <person name="Liu B."/>
            <person name="Hao Y."/>
            <person name="Liao X.Y."/>
            <person name="Jiang Y.T."/>
            <person name="Sun W.H."/>
            <person name="Chen J."/>
            <person name="Chen Y.Q."/>
            <person name="Ai Y."/>
            <person name="Zhai J.W."/>
            <person name="Wu S.S."/>
            <person name="Zhou Z."/>
            <person name="Hsiao Y.Y."/>
            <person name="Wu W.L."/>
            <person name="Chen Y.Y."/>
            <person name="Lin Y.F."/>
            <person name="Hsu J.L."/>
            <person name="Li C.Y."/>
            <person name="Wang Z.W."/>
            <person name="Zhao X."/>
            <person name="Zhong W.Y."/>
            <person name="Ma X.K."/>
            <person name="Ma L."/>
            <person name="Huang J."/>
            <person name="Chen G.Z."/>
            <person name="Huang M.Z."/>
            <person name="Huang L."/>
            <person name="Peng D.H."/>
            <person name="Luo Y.B."/>
            <person name="Zou S.Q."/>
            <person name="Chen S.P."/>
            <person name="Lan S."/>
            <person name="Tsai W.C."/>
            <person name="Van de Peer Y."/>
            <person name="Liu Z.J."/>
        </authorList>
    </citation>
    <scope>NUCLEOTIDE SEQUENCE [LARGE SCALE GENOMIC DNA]</scope>
    <source>
        <strain evidence="2">Lor288</strain>
    </source>
</reference>
<feature type="region of interest" description="Disordered" evidence="1">
    <location>
        <begin position="1"/>
        <end position="36"/>
    </location>
</feature>
<gene>
    <name evidence="2" type="ORF">KSP40_PGU011562</name>
</gene>
<evidence type="ECO:0000256" key="1">
    <source>
        <dbReference type="SAM" id="MobiDB-lite"/>
    </source>
</evidence>
<keyword evidence="3" id="KW-1185">Reference proteome</keyword>
<comment type="caution">
    <text evidence="2">The sequence shown here is derived from an EMBL/GenBank/DDBJ whole genome shotgun (WGS) entry which is preliminary data.</text>
</comment>
<feature type="compositionally biased region" description="Basic residues" evidence="1">
    <location>
        <begin position="1"/>
        <end position="12"/>
    </location>
</feature>